<sequence>MNKQLLVSGFNLFHQIDFSDSTRRFGFENFSPLKKNELSSSPSMAMTLNNSRSSLMSMMYGENIVNACGSLFYNMYLTNFGRLFVLGNFHITDHEYVEFQKESNNGFFLDDSARDFDNRMIVATTSYKRFYELSNHSSLIDSKIVQMACGRDFSLLLTQEGTVLAFGNNMNNQCAFPLSKTLSGRAYFPNQIQSPVQVLSRAVSVSCGQKHSIVLMNDRKTLITFGDNSYGQLGIGHLDSDPDRHFISLGEYMDSDDYIEKIECGGFHNIVLTRKGTVILFGRGIEGQLGLKHSSSISKPTILNTFRENNLKVKSVACGEMHTLFLTYCGQVFACGSNYKGELGLGKHNSLVQHVTEPTKINFEKSIETISCGSCHSLAVSRDGSHFAFGQNQEGQLAMKGGNRFEFLPKNISIESTEHLSTSSLFSNSSCFCSFLVRGTANTRLTEFFTKLTTSLNSHKAFADCTFTFEE</sequence>
<evidence type="ECO:0000256" key="2">
    <source>
        <dbReference type="ARBA" id="ARBA00022737"/>
    </source>
</evidence>
<dbReference type="SUPFAM" id="SSF50985">
    <property type="entry name" value="RCC1/BLIP-II"/>
    <property type="match status" value="1"/>
</dbReference>
<evidence type="ECO:0000256" key="1">
    <source>
        <dbReference type="ARBA" id="ARBA00022658"/>
    </source>
</evidence>
<dbReference type="PRINTS" id="PR00633">
    <property type="entry name" value="RCCNDNSATION"/>
</dbReference>
<keyword evidence="6" id="KW-1185">Reference proteome</keyword>
<dbReference type="InParanoid" id="D2V7J6"/>
<dbReference type="InterPro" id="IPR058923">
    <property type="entry name" value="RCC1-like_dom"/>
</dbReference>
<dbReference type="GeneID" id="8860380"/>
<dbReference type="eggNOG" id="KOG0941">
    <property type="taxonomic scope" value="Eukaryota"/>
</dbReference>
<dbReference type="Proteomes" id="UP000006671">
    <property type="component" value="Unassembled WGS sequence"/>
</dbReference>
<proteinExistence type="predicted"/>
<organism evidence="6">
    <name type="scientific">Naegleria gruberi</name>
    <name type="common">Amoeba</name>
    <dbReference type="NCBI Taxonomy" id="5762"/>
    <lineage>
        <taxon>Eukaryota</taxon>
        <taxon>Discoba</taxon>
        <taxon>Heterolobosea</taxon>
        <taxon>Tetramitia</taxon>
        <taxon>Eutetramitia</taxon>
        <taxon>Vahlkampfiidae</taxon>
        <taxon>Naegleria</taxon>
    </lineage>
</organism>
<dbReference type="EMBL" id="GG738855">
    <property type="protein sequence ID" value="EFC47263.1"/>
    <property type="molecule type" value="Genomic_DNA"/>
</dbReference>
<dbReference type="InterPro" id="IPR009091">
    <property type="entry name" value="RCC1/BLIP-II"/>
</dbReference>
<feature type="repeat" description="RCC1" evidence="3">
    <location>
        <begin position="161"/>
        <end position="218"/>
    </location>
</feature>
<keyword evidence="1" id="KW-0344">Guanine-nucleotide releasing factor</keyword>
<dbReference type="GO" id="GO:0005085">
    <property type="term" value="F:guanyl-nucleotide exchange factor activity"/>
    <property type="evidence" value="ECO:0007669"/>
    <property type="project" value="TreeGrafter"/>
</dbReference>
<evidence type="ECO:0000256" key="3">
    <source>
        <dbReference type="PROSITE-ProRule" id="PRU00235"/>
    </source>
</evidence>
<evidence type="ECO:0000313" key="6">
    <source>
        <dbReference type="Proteomes" id="UP000006671"/>
    </source>
</evidence>
<evidence type="ECO:0000259" key="4">
    <source>
        <dbReference type="Pfam" id="PF25390"/>
    </source>
</evidence>
<dbReference type="PROSITE" id="PS50012">
    <property type="entry name" value="RCC1_3"/>
    <property type="match status" value="4"/>
</dbReference>
<feature type="domain" description="RCC1-like" evidence="4">
    <location>
        <begin position="135"/>
        <end position="414"/>
    </location>
</feature>
<protein>
    <submittedName>
        <fullName evidence="5">Predicted protein</fullName>
    </submittedName>
</protein>
<dbReference type="PROSITE" id="PS00626">
    <property type="entry name" value="RCC1_2"/>
    <property type="match status" value="3"/>
</dbReference>
<feature type="repeat" description="RCC1" evidence="3">
    <location>
        <begin position="330"/>
        <end position="383"/>
    </location>
</feature>
<accession>D2V7J6</accession>
<dbReference type="InterPro" id="IPR051553">
    <property type="entry name" value="Ran_GTPase-activating"/>
</dbReference>
<dbReference type="PANTHER" id="PTHR45982">
    <property type="entry name" value="REGULATOR OF CHROMOSOME CONDENSATION"/>
    <property type="match status" value="1"/>
</dbReference>
<dbReference type="InterPro" id="IPR000408">
    <property type="entry name" value="Reg_chr_condens"/>
</dbReference>
<name>D2V7J6_NAEGR</name>
<dbReference type="AlphaFoldDB" id="D2V7J6"/>
<dbReference type="RefSeq" id="XP_002680007.1">
    <property type="nucleotide sequence ID" value="XM_002679961.1"/>
</dbReference>
<dbReference type="OrthoDB" id="10256179at2759"/>
<reference evidence="5 6" key="1">
    <citation type="journal article" date="2010" name="Cell">
        <title>The genome of Naegleria gruberi illuminates early eukaryotic versatility.</title>
        <authorList>
            <person name="Fritz-Laylin L.K."/>
            <person name="Prochnik S.E."/>
            <person name="Ginger M.L."/>
            <person name="Dacks J.B."/>
            <person name="Carpenter M.L."/>
            <person name="Field M.C."/>
            <person name="Kuo A."/>
            <person name="Paredez A."/>
            <person name="Chapman J."/>
            <person name="Pham J."/>
            <person name="Shu S."/>
            <person name="Neupane R."/>
            <person name="Cipriano M."/>
            <person name="Mancuso J."/>
            <person name="Tu H."/>
            <person name="Salamov A."/>
            <person name="Lindquist E."/>
            <person name="Shapiro H."/>
            <person name="Lucas S."/>
            <person name="Grigoriev I.V."/>
            <person name="Cande W.Z."/>
            <person name="Fulton C."/>
            <person name="Rokhsar D.S."/>
            <person name="Dawson S.C."/>
        </authorList>
    </citation>
    <scope>NUCLEOTIDE SEQUENCE [LARGE SCALE GENOMIC DNA]</scope>
    <source>
        <strain evidence="5 6">NEG-M</strain>
    </source>
</reference>
<dbReference type="Gene3D" id="2.130.10.30">
    <property type="entry name" value="Regulator of chromosome condensation 1/beta-lactamase-inhibitor protein II"/>
    <property type="match status" value="1"/>
</dbReference>
<dbReference type="Pfam" id="PF25390">
    <property type="entry name" value="WD40_RLD"/>
    <property type="match status" value="1"/>
</dbReference>
<dbReference type="FunCoup" id="D2V7J6">
    <property type="interactions" value="23"/>
</dbReference>
<dbReference type="GO" id="GO:0005737">
    <property type="term" value="C:cytoplasm"/>
    <property type="evidence" value="ECO:0007669"/>
    <property type="project" value="TreeGrafter"/>
</dbReference>
<gene>
    <name evidence="5" type="ORF">NAEGRDRAFT_64827</name>
</gene>
<feature type="repeat" description="RCC1" evidence="3">
    <location>
        <begin position="276"/>
        <end position="329"/>
    </location>
</feature>
<dbReference type="KEGG" id="ngr:NAEGRDRAFT_64827"/>
<feature type="repeat" description="RCC1" evidence="3">
    <location>
        <begin position="220"/>
        <end position="275"/>
    </location>
</feature>
<evidence type="ECO:0000313" key="5">
    <source>
        <dbReference type="EMBL" id="EFC47263.1"/>
    </source>
</evidence>
<dbReference type="PANTHER" id="PTHR45982:SF1">
    <property type="entry name" value="REGULATOR OF CHROMOSOME CONDENSATION"/>
    <property type="match status" value="1"/>
</dbReference>
<keyword evidence="2" id="KW-0677">Repeat</keyword>
<dbReference type="VEuPathDB" id="AmoebaDB:NAEGRDRAFT_64827"/>